<comment type="caution">
    <text evidence="2">The sequence shown here is derived from an EMBL/GenBank/DDBJ whole genome shotgun (WGS) entry which is preliminary data.</text>
</comment>
<keyword evidence="1" id="KW-0812">Transmembrane</keyword>
<name>A0A9P6CX54_9AGAR</name>
<reference evidence="2" key="1">
    <citation type="submission" date="2020-11" db="EMBL/GenBank/DDBJ databases">
        <authorList>
            <consortium name="DOE Joint Genome Institute"/>
            <person name="Ahrendt S."/>
            <person name="Riley R."/>
            <person name="Andreopoulos W."/>
            <person name="Labutti K."/>
            <person name="Pangilinan J."/>
            <person name="Ruiz-Duenas F.J."/>
            <person name="Barrasa J.M."/>
            <person name="Sanchez-Garcia M."/>
            <person name="Camarero S."/>
            <person name="Miyauchi S."/>
            <person name="Serrano A."/>
            <person name="Linde D."/>
            <person name="Babiker R."/>
            <person name="Drula E."/>
            <person name="Ayuso-Fernandez I."/>
            <person name="Pacheco R."/>
            <person name="Padilla G."/>
            <person name="Ferreira P."/>
            <person name="Barriuso J."/>
            <person name="Kellner H."/>
            <person name="Castanera R."/>
            <person name="Alfaro M."/>
            <person name="Ramirez L."/>
            <person name="Pisabarro A.G."/>
            <person name="Kuo A."/>
            <person name="Tritt A."/>
            <person name="Lipzen A."/>
            <person name="He G."/>
            <person name="Yan M."/>
            <person name="Ng V."/>
            <person name="Cullen D."/>
            <person name="Martin F."/>
            <person name="Rosso M.-N."/>
            <person name="Henrissat B."/>
            <person name="Hibbett D."/>
            <person name="Martinez A.T."/>
            <person name="Grigoriev I.V."/>
        </authorList>
    </citation>
    <scope>NUCLEOTIDE SEQUENCE</scope>
    <source>
        <strain evidence="2">CIRM-BRFM 674</strain>
    </source>
</reference>
<dbReference type="EMBL" id="MU155340">
    <property type="protein sequence ID" value="KAF9475253.1"/>
    <property type="molecule type" value="Genomic_DNA"/>
</dbReference>
<feature type="transmembrane region" description="Helical" evidence="1">
    <location>
        <begin position="49"/>
        <end position="68"/>
    </location>
</feature>
<dbReference type="Proteomes" id="UP000807469">
    <property type="component" value="Unassembled WGS sequence"/>
</dbReference>
<accession>A0A9P6CX54</accession>
<gene>
    <name evidence="2" type="ORF">BDN70DRAFT_936021</name>
</gene>
<dbReference type="AlphaFoldDB" id="A0A9P6CX54"/>
<keyword evidence="1" id="KW-1133">Transmembrane helix</keyword>
<evidence type="ECO:0000313" key="2">
    <source>
        <dbReference type="EMBL" id="KAF9475253.1"/>
    </source>
</evidence>
<keyword evidence="3" id="KW-1185">Reference proteome</keyword>
<protein>
    <submittedName>
        <fullName evidence="2">Uncharacterized protein</fullName>
    </submittedName>
</protein>
<proteinExistence type="predicted"/>
<organism evidence="2 3">
    <name type="scientific">Pholiota conissans</name>
    <dbReference type="NCBI Taxonomy" id="109636"/>
    <lineage>
        <taxon>Eukaryota</taxon>
        <taxon>Fungi</taxon>
        <taxon>Dikarya</taxon>
        <taxon>Basidiomycota</taxon>
        <taxon>Agaricomycotina</taxon>
        <taxon>Agaricomycetes</taxon>
        <taxon>Agaricomycetidae</taxon>
        <taxon>Agaricales</taxon>
        <taxon>Agaricineae</taxon>
        <taxon>Strophariaceae</taxon>
        <taxon>Pholiota</taxon>
    </lineage>
</organism>
<evidence type="ECO:0000256" key="1">
    <source>
        <dbReference type="SAM" id="Phobius"/>
    </source>
</evidence>
<sequence length="139" mass="15240">MFSQNHSHVQSSGNEEIFVDIFITLQCQGGECLHYSQVPGFVLAPPRPGFQIALSAGGAFLILLVFFFSRTPKCDKIDSIQLVENEGTKLVANHFPASLFFSWITYSLTSTSELRQIMAIMGTLSASSAGKSTLLDIFE</sequence>
<keyword evidence="1" id="KW-0472">Membrane</keyword>
<dbReference type="OrthoDB" id="66620at2759"/>
<evidence type="ECO:0000313" key="3">
    <source>
        <dbReference type="Proteomes" id="UP000807469"/>
    </source>
</evidence>